<dbReference type="RefSeq" id="WP_005992958.1">
    <property type="nucleotide sequence ID" value="NZ_AEQV01000082.1"/>
</dbReference>
<dbReference type="Proteomes" id="UP000003299">
    <property type="component" value="Unassembled WGS sequence"/>
</dbReference>
<evidence type="ECO:0000313" key="3">
    <source>
        <dbReference type="Proteomes" id="UP000003299"/>
    </source>
</evidence>
<keyword evidence="1" id="KW-0812">Transmembrane</keyword>
<evidence type="ECO:0000256" key="1">
    <source>
        <dbReference type="SAM" id="Phobius"/>
    </source>
</evidence>
<feature type="transmembrane region" description="Helical" evidence="1">
    <location>
        <begin position="70"/>
        <end position="89"/>
    </location>
</feature>
<reference evidence="2 3" key="1">
    <citation type="journal article" date="2011" name="BMC Genomics">
        <title>Comparative genomics reveals diversity among xanthomonads infecting tomato and pepper.</title>
        <authorList>
            <person name="Potnis N."/>
            <person name="Krasileva K."/>
            <person name="Chow V."/>
            <person name="Almeida N.F."/>
            <person name="Patil P.B."/>
            <person name="Ryan R.P."/>
            <person name="Sharlach M."/>
            <person name="Behlau F."/>
            <person name="Dow J.M."/>
            <person name="Momol M.T."/>
            <person name="White F.F."/>
            <person name="Preston J.F."/>
            <person name="Vinatzer B.A."/>
            <person name="Koebnik R."/>
            <person name="Setubal J.C."/>
            <person name="Norman D.J."/>
            <person name="Staskawicz B.J."/>
            <person name="Jones J.B."/>
        </authorList>
    </citation>
    <scope>NUCLEOTIDE SEQUENCE [LARGE SCALE GENOMIC DNA]</scope>
    <source>
        <strain evidence="2 3">ATCC 35937</strain>
    </source>
</reference>
<dbReference type="EMBL" id="AEQV01000082">
    <property type="protein sequence ID" value="EGD09188.1"/>
    <property type="molecule type" value="Genomic_DNA"/>
</dbReference>
<gene>
    <name evidence="2" type="ORF">XVE_2520</name>
</gene>
<protein>
    <submittedName>
        <fullName evidence="2">Uncharacterized protein</fullName>
    </submittedName>
</protein>
<dbReference type="GeneID" id="46982786"/>
<feature type="transmembrane region" description="Helical" evidence="1">
    <location>
        <begin position="7"/>
        <end position="27"/>
    </location>
</feature>
<keyword evidence="1" id="KW-1133">Transmembrane helix</keyword>
<feature type="transmembrane region" description="Helical" evidence="1">
    <location>
        <begin position="47"/>
        <end position="63"/>
    </location>
</feature>
<dbReference type="AlphaFoldDB" id="F0BE93"/>
<proteinExistence type="predicted"/>
<sequence length="369" mass="40448">MIDFAALVVPFVIPLCLPFPLVWVYLFGAMLAQWAENKLRGAVDATWVWWLGACFGVSVALGLRAGTMFAGIVAGGASFAALLLAGRVWEKVACLNIPRHDPGPTIMRIQGVERPLGTAHAKTALMTPEGLRLRVVGCHEPRNSAPLQYDYLFPDGSVVFGAGASMGYSPNGRYFVSPMPTTGTWRLLIYDRHTQWVYRCNKVETFVAIHQVTQTHVEGWGSRVEKDGRMLSASIEDLIAHSVNEPMVDIEDLKIPESYADRARQQRQVELPPAPAGAPALMLAAYLPSSLMTLDDPLEPLFSPSLELIVDGQPSGLLVDGRHPMLRWGDDGRSLTCVAKRKGSIEQPAPWMWNAQRGWCAGAEVLSQC</sequence>
<accession>F0BE93</accession>
<comment type="caution">
    <text evidence="2">The sequence shown here is derived from an EMBL/GenBank/DDBJ whole genome shotgun (WGS) entry which is preliminary data.</text>
</comment>
<organism evidence="2 3">
    <name type="scientific">Xanthomonas vesicatoria ATCC 35937</name>
    <dbReference type="NCBI Taxonomy" id="925775"/>
    <lineage>
        <taxon>Bacteria</taxon>
        <taxon>Pseudomonadati</taxon>
        <taxon>Pseudomonadota</taxon>
        <taxon>Gammaproteobacteria</taxon>
        <taxon>Lysobacterales</taxon>
        <taxon>Lysobacteraceae</taxon>
        <taxon>Xanthomonas</taxon>
    </lineage>
</organism>
<dbReference type="eggNOG" id="ENOG5032WDP">
    <property type="taxonomic scope" value="Bacteria"/>
</dbReference>
<evidence type="ECO:0000313" key="2">
    <source>
        <dbReference type="EMBL" id="EGD09188.1"/>
    </source>
</evidence>
<name>F0BE93_9XANT</name>
<keyword evidence="1" id="KW-0472">Membrane</keyword>